<keyword evidence="2" id="KW-0472">Membrane</keyword>
<feature type="compositionally biased region" description="Basic residues" evidence="1">
    <location>
        <begin position="254"/>
        <end position="277"/>
    </location>
</feature>
<evidence type="ECO:0000313" key="4">
    <source>
        <dbReference type="Proteomes" id="UP000749559"/>
    </source>
</evidence>
<name>A0A8J1U3D6_OWEFU</name>
<dbReference type="Proteomes" id="UP000749559">
    <property type="component" value="Unassembled WGS sequence"/>
</dbReference>
<feature type="compositionally biased region" description="Basic residues" evidence="1">
    <location>
        <begin position="179"/>
        <end position="188"/>
    </location>
</feature>
<accession>A0A8J1U3D6</accession>
<feature type="transmembrane region" description="Helical" evidence="2">
    <location>
        <begin position="37"/>
        <end position="61"/>
    </location>
</feature>
<comment type="caution">
    <text evidence="3">The sequence shown here is derived from an EMBL/GenBank/DDBJ whole genome shotgun (WGS) entry which is preliminary data.</text>
</comment>
<evidence type="ECO:0000256" key="1">
    <source>
        <dbReference type="SAM" id="MobiDB-lite"/>
    </source>
</evidence>
<keyword evidence="2" id="KW-0812">Transmembrane</keyword>
<sequence>MAPIMSNITTTLAAATTSALVQDGDPVESVGGLAPFAIVAIAVFGGIPGIVCTCLVLRSIIKKSNKYKSGKVTPLIGNKRNSSPNVEQKDKRKDFDIWVNKMENKSGEAVGTPCSYSGTMKTQDYGYVPGQPEYNDPIPEVQFRNNQYTDDNAYYDEDYDTQPVLEDHSSETPSDEVKPKKKNKKDKKKKDFNEKKKDSDEKKKDKNENKIDTNDKVKEPKKKDKKSKKKDKAVTEEPVEIEEDEESSAVMSGKKSKNGQEKKKKKEGKKNKKKDKE</sequence>
<proteinExistence type="predicted"/>
<feature type="compositionally biased region" description="Acidic residues" evidence="1">
    <location>
        <begin position="237"/>
        <end position="247"/>
    </location>
</feature>
<evidence type="ECO:0000256" key="2">
    <source>
        <dbReference type="SAM" id="Phobius"/>
    </source>
</evidence>
<keyword evidence="4" id="KW-1185">Reference proteome</keyword>
<evidence type="ECO:0000313" key="3">
    <source>
        <dbReference type="EMBL" id="CAH1790842.1"/>
    </source>
</evidence>
<reference evidence="3" key="1">
    <citation type="submission" date="2022-03" db="EMBL/GenBank/DDBJ databases">
        <authorList>
            <person name="Martin C."/>
        </authorList>
    </citation>
    <scope>NUCLEOTIDE SEQUENCE</scope>
</reference>
<feature type="region of interest" description="Disordered" evidence="1">
    <location>
        <begin position="164"/>
        <end position="277"/>
    </location>
</feature>
<dbReference type="EMBL" id="CAIIXF020000008">
    <property type="protein sequence ID" value="CAH1790842.1"/>
    <property type="molecule type" value="Genomic_DNA"/>
</dbReference>
<dbReference type="AlphaFoldDB" id="A0A8J1U3D6"/>
<protein>
    <submittedName>
        <fullName evidence="3">Uncharacterized protein</fullName>
    </submittedName>
</protein>
<keyword evidence="2" id="KW-1133">Transmembrane helix</keyword>
<organism evidence="3 4">
    <name type="scientific">Owenia fusiformis</name>
    <name type="common">Polychaete worm</name>
    <dbReference type="NCBI Taxonomy" id="6347"/>
    <lineage>
        <taxon>Eukaryota</taxon>
        <taxon>Metazoa</taxon>
        <taxon>Spiralia</taxon>
        <taxon>Lophotrochozoa</taxon>
        <taxon>Annelida</taxon>
        <taxon>Polychaeta</taxon>
        <taxon>Sedentaria</taxon>
        <taxon>Canalipalpata</taxon>
        <taxon>Sabellida</taxon>
        <taxon>Oweniida</taxon>
        <taxon>Oweniidae</taxon>
        <taxon>Owenia</taxon>
    </lineage>
</organism>
<feature type="compositionally biased region" description="Basic and acidic residues" evidence="1">
    <location>
        <begin position="189"/>
        <end position="222"/>
    </location>
</feature>
<feature type="compositionally biased region" description="Basic and acidic residues" evidence="1">
    <location>
        <begin position="165"/>
        <end position="178"/>
    </location>
</feature>
<gene>
    <name evidence="3" type="ORF">OFUS_LOCUS16003</name>
</gene>